<dbReference type="GO" id="GO:0030313">
    <property type="term" value="C:cell envelope"/>
    <property type="evidence" value="ECO:0007669"/>
    <property type="project" value="UniProtKB-SubCell"/>
</dbReference>
<name>A0A7U3V0G4_9ACTN</name>
<dbReference type="GO" id="GO:0042597">
    <property type="term" value="C:periplasmic space"/>
    <property type="evidence" value="ECO:0007669"/>
    <property type="project" value="UniProtKB-ARBA"/>
</dbReference>
<evidence type="ECO:0000313" key="7">
    <source>
        <dbReference type="EMBL" id="BBB02037.1"/>
    </source>
</evidence>
<dbReference type="Gene3D" id="3.10.105.10">
    <property type="entry name" value="Dipeptide-binding Protein, Domain 3"/>
    <property type="match status" value="1"/>
</dbReference>
<evidence type="ECO:0000256" key="5">
    <source>
        <dbReference type="SAM" id="SignalP"/>
    </source>
</evidence>
<evidence type="ECO:0000313" key="8">
    <source>
        <dbReference type="Proteomes" id="UP000595703"/>
    </source>
</evidence>
<reference evidence="7 8" key="3">
    <citation type="journal article" date="2011" name="Nat. Chem. Biol.">
        <title>Reveromycin A biosynthesis uses RevG and RevJ for stereospecific spiroacetal formation.</title>
        <authorList>
            <person name="Takahashi S."/>
            <person name="Toyoda A."/>
            <person name="Sekiyama Y."/>
            <person name="Takagi H."/>
            <person name="Nogawa T."/>
            <person name="Uramoto M."/>
            <person name="Suzuki R."/>
            <person name="Koshino H."/>
            <person name="Kumano T."/>
            <person name="Panthee S."/>
            <person name="Dairi T."/>
            <person name="Ishikawa J."/>
            <person name="Ikeda H."/>
            <person name="Sakaki Y."/>
            <person name="Osada H."/>
        </authorList>
    </citation>
    <scope>NUCLEOTIDE SEQUENCE [LARGE SCALE GENOMIC DNA]</scope>
    <source>
        <strain evidence="7 8">SN-593</strain>
    </source>
</reference>
<dbReference type="Pfam" id="PF00496">
    <property type="entry name" value="SBP_bac_5"/>
    <property type="match status" value="1"/>
</dbReference>
<dbReference type="SUPFAM" id="SSF53850">
    <property type="entry name" value="Periplasmic binding protein-like II"/>
    <property type="match status" value="1"/>
</dbReference>
<dbReference type="PANTHER" id="PTHR30290:SF10">
    <property type="entry name" value="PERIPLASMIC OLIGOPEPTIDE-BINDING PROTEIN-RELATED"/>
    <property type="match status" value="1"/>
</dbReference>
<dbReference type="Gene3D" id="3.40.190.10">
    <property type="entry name" value="Periplasmic binding protein-like II"/>
    <property type="match status" value="1"/>
</dbReference>
<reference evidence="7 8" key="2">
    <citation type="journal article" date="2011" name="J. Antibiot.">
        <title>Furaquinocins I and J: novel polyketide isoprenoid hybrid compounds from Streptomyces reveromyceticus SN-593.</title>
        <authorList>
            <person name="Panthee S."/>
            <person name="Takahashi S."/>
            <person name="Takagi H."/>
            <person name="Nogawa T."/>
            <person name="Oowada E."/>
            <person name="Uramoto M."/>
            <person name="Osada H."/>
        </authorList>
    </citation>
    <scope>NUCLEOTIDE SEQUENCE [LARGE SCALE GENOMIC DNA]</scope>
    <source>
        <strain evidence="7 8">SN-593</strain>
    </source>
</reference>
<proteinExistence type="inferred from homology"/>
<reference evidence="7 8" key="4">
    <citation type="journal article" date="2020" name="Sci. Rep.">
        <title>beta-carboline chemical signals induce reveromycin production through a LuxR family regulator in Streptomyces sp. SN-593.</title>
        <authorList>
            <person name="Panthee S."/>
            <person name="Kito N."/>
            <person name="Hayashi T."/>
            <person name="Shimizu T."/>
            <person name="Ishikawa J."/>
            <person name="Hamamoto H."/>
            <person name="Osada H."/>
            <person name="Takahashi S."/>
        </authorList>
    </citation>
    <scope>NUCLEOTIDE SEQUENCE [LARGE SCALE GENOMIC DNA]</scope>
    <source>
        <strain evidence="7 8">SN-593</strain>
    </source>
</reference>
<dbReference type="InterPro" id="IPR039424">
    <property type="entry name" value="SBP_5"/>
</dbReference>
<comment type="subcellular location">
    <subcellularLocation>
        <location evidence="1">Cell envelope</location>
    </subcellularLocation>
</comment>
<dbReference type="PROSITE" id="PS51257">
    <property type="entry name" value="PROKAR_LIPOPROTEIN"/>
    <property type="match status" value="1"/>
</dbReference>
<dbReference type="PANTHER" id="PTHR30290">
    <property type="entry name" value="PERIPLASMIC BINDING COMPONENT OF ABC TRANSPORTER"/>
    <property type="match status" value="1"/>
</dbReference>
<dbReference type="KEGG" id="arev:RVR_9740"/>
<dbReference type="Proteomes" id="UP000595703">
    <property type="component" value="Chromosome"/>
</dbReference>
<gene>
    <name evidence="7" type="ORF">RVR_9740</name>
</gene>
<dbReference type="GO" id="GO:0015833">
    <property type="term" value="P:peptide transport"/>
    <property type="evidence" value="ECO:0007669"/>
    <property type="project" value="TreeGrafter"/>
</dbReference>
<dbReference type="InterPro" id="IPR000914">
    <property type="entry name" value="SBP_5_dom"/>
</dbReference>
<comment type="similarity">
    <text evidence="2">Belongs to the bacterial solute-binding protein 5 family.</text>
</comment>
<dbReference type="PIRSF" id="PIRSF002741">
    <property type="entry name" value="MppA"/>
    <property type="match status" value="1"/>
</dbReference>
<evidence type="ECO:0000256" key="3">
    <source>
        <dbReference type="ARBA" id="ARBA00022448"/>
    </source>
</evidence>
<dbReference type="RefSeq" id="WP_202237894.1">
    <property type="nucleotide sequence ID" value="NZ_AP018365.1"/>
</dbReference>
<feature type="signal peptide" evidence="5">
    <location>
        <begin position="1"/>
        <end position="31"/>
    </location>
</feature>
<dbReference type="EMBL" id="AP018365">
    <property type="protein sequence ID" value="BBB02037.1"/>
    <property type="molecule type" value="Genomic_DNA"/>
</dbReference>
<keyword evidence="4 5" id="KW-0732">Signal</keyword>
<reference evidence="7 8" key="1">
    <citation type="journal article" date="2010" name="J. Bacteriol.">
        <title>Biochemical characterization of a novel indole prenyltransferase from Streptomyces sp. SN-593.</title>
        <authorList>
            <person name="Takahashi S."/>
            <person name="Takagi H."/>
            <person name="Toyoda A."/>
            <person name="Uramoto M."/>
            <person name="Nogawa T."/>
            <person name="Ueki M."/>
            <person name="Sakaki Y."/>
            <person name="Osada H."/>
        </authorList>
    </citation>
    <scope>NUCLEOTIDE SEQUENCE [LARGE SCALE GENOMIC DNA]</scope>
    <source>
        <strain evidence="7 8">SN-593</strain>
    </source>
</reference>
<feature type="chain" id="PRO_5032827186" evidence="5">
    <location>
        <begin position="32"/>
        <end position="554"/>
    </location>
</feature>
<sequence>MTMFRPRRPSLVLGALATASALLLTACGSSAGGSNSSQSGSGSPQTGGTLTFYDPVQYEDWQTTNSLWSVSQVADNIGERLIWQDPRTGKLEPWLAKSWSISADHKTYTFHLKPDVKFTDGTALTSQVVKDNFDQHGFGDKKLGIPVDQFWNGYAGTKVVDATTFEIKLNTPDAGFLQVLSNYRASTILAESYVKRNLAGQSKVQNWVGTGPFRYAGGDGVNEVILKPNPHYTSWPTGSAHTGQPYLNEIDFKYVPEESTRIGALQSGQAQIVRNLSPTDEQTVGSFGGQLESFGVQGETNALAVQVRPGLITDDKQVRLALNAATDRKEINQAVLSSHYGIPIGPLVKGTPDAPDLSSYLAYDPGKAKQLLQSAGWAANSDGYRYKDGQQLHFDIWVAPFYQVSEQVLEVLQSEWKKVGVKLSIHSVSLDQYEAITAAGGTGGEKFSFSQSQTSTADPNVLRVDYDTTRANGLGQDAKDPDAKLNELVRDQAETFDPDKRAAAVKETGEYLYQQGYSIPLYDETQVFGLSSKVHGFGTESTARAWLYDTWLGK</sequence>
<evidence type="ECO:0000256" key="1">
    <source>
        <dbReference type="ARBA" id="ARBA00004196"/>
    </source>
</evidence>
<keyword evidence="8" id="KW-1185">Reference proteome</keyword>
<evidence type="ECO:0000256" key="2">
    <source>
        <dbReference type="ARBA" id="ARBA00005695"/>
    </source>
</evidence>
<accession>A0A7U3V0G4</accession>
<dbReference type="AlphaFoldDB" id="A0A7U3V0G4"/>
<evidence type="ECO:0000259" key="6">
    <source>
        <dbReference type="Pfam" id="PF00496"/>
    </source>
</evidence>
<evidence type="ECO:0000256" key="4">
    <source>
        <dbReference type="ARBA" id="ARBA00022729"/>
    </source>
</evidence>
<feature type="domain" description="Solute-binding protein family 5" evidence="6">
    <location>
        <begin position="90"/>
        <end position="443"/>
    </location>
</feature>
<dbReference type="GO" id="GO:1904680">
    <property type="term" value="F:peptide transmembrane transporter activity"/>
    <property type="evidence" value="ECO:0007669"/>
    <property type="project" value="TreeGrafter"/>
</dbReference>
<keyword evidence="3" id="KW-0813">Transport</keyword>
<protein>
    <submittedName>
        <fullName evidence="7">Putative extracellular solute-binding protein</fullName>
    </submittedName>
</protein>
<dbReference type="GO" id="GO:0043190">
    <property type="term" value="C:ATP-binding cassette (ABC) transporter complex"/>
    <property type="evidence" value="ECO:0007669"/>
    <property type="project" value="InterPro"/>
</dbReference>
<organism evidence="7 8">
    <name type="scientific">Actinacidiphila reveromycinica</name>
    <dbReference type="NCBI Taxonomy" id="659352"/>
    <lineage>
        <taxon>Bacteria</taxon>
        <taxon>Bacillati</taxon>
        <taxon>Actinomycetota</taxon>
        <taxon>Actinomycetes</taxon>
        <taxon>Kitasatosporales</taxon>
        <taxon>Streptomycetaceae</taxon>
        <taxon>Actinacidiphila</taxon>
    </lineage>
</organism>
<dbReference type="InterPro" id="IPR030678">
    <property type="entry name" value="Peptide/Ni-bd"/>
</dbReference>